<dbReference type="CDD" id="cd18659">
    <property type="entry name" value="CD2_tandem"/>
    <property type="match status" value="1"/>
</dbReference>
<dbReference type="GO" id="GO:0005634">
    <property type="term" value="C:nucleus"/>
    <property type="evidence" value="ECO:0007669"/>
    <property type="project" value="UniProtKB-SubCell"/>
</dbReference>
<dbReference type="GO" id="GO:0003677">
    <property type="term" value="F:DNA binding"/>
    <property type="evidence" value="ECO:0007669"/>
    <property type="project" value="UniProtKB-KW"/>
</dbReference>
<dbReference type="Pfam" id="PF13907">
    <property type="entry name" value="CHD1-like_C"/>
    <property type="match status" value="1"/>
</dbReference>
<dbReference type="Gene3D" id="3.40.50.300">
    <property type="entry name" value="P-loop containing nucleotide triphosphate hydrolases"/>
    <property type="match status" value="1"/>
</dbReference>
<dbReference type="Pfam" id="PF00271">
    <property type="entry name" value="Helicase_C"/>
    <property type="match status" value="1"/>
</dbReference>
<feature type="compositionally biased region" description="Low complexity" evidence="11">
    <location>
        <begin position="1344"/>
        <end position="1359"/>
    </location>
</feature>
<feature type="domain" description="Helicase C-terminal" evidence="14">
    <location>
        <begin position="768"/>
        <end position="918"/>
    </location>
</feature>
<evidence type="ECO:0000256" key="8">
    <source>
        <dbReference type="ARBA" id="ARBA00023125"/>
    </source>
</evidence>
<dbReference type="GO" id="GO:0005524">
    <property type="term" value="F:ATP binding"/>
    <property type="evidence" value="ECO:0007669"/>
    <property type="project" value="UniProtKB-KW"/>
</dbReference>
<feature type="region of interest" description="Disordered" evidence="11">
    <location>
        <begin position="1563"/>
        <end position="1585"/>
    </location>
</feature>
<evidence type="ECO:0000256" key="11">
    <source>
        <dbReference type="SAM" id="MobiDB-lite"/>
    </source>
</evidence>
<evidence type="ECO:0000313" key="16">
    <source>
        <dbReference type="Proteomes" id="UP000799772"/>
    </source>
</evidence>
<feature type="compositionally biased region" description="Polar residues" evidence="11">
    <location>
        <begin position="172"/>
        <end position="187"/>
    </location>
</feature>
<keyword evidence="16" id="KW-1185">Reference proteome</keyword>
<dbReference type="SMART" id="SM00490">
    <property type="entry name" value="HELICc"/>
    <property type="match status" value="1"/>
</dbReference>
<proteinExistence type="inferred from homology"/>
<evidence type="ECO:0000256" key="4">
    <source>
        <dbReference type="ARBA" id="ARBA00022737"/>
    </source>
</evidence>
<dbReference type="SMART" id="SM00298">
    <property type="entry name" value="CHROMO"/>
    <property type="match status" value="2"/>
</dbReference>
<dbReference type="SUPFAM" id="SSF54160">
    <property type="entry name" value="Chromo domain-like"/>
    <property type="match status" value="2"/>
</dbReference>
<dbReference type="SMART" id="SM01176">
    <property type="entry name" value="DUF4208"/>
    <property type="match status" value="1"/>
</dbReference>
<keyword evidence="4" id="KW-0677">Repeat</keyword>
<feature type="region of interest" description="Disordered" evidence="11">
    <location>
        <begin position="1050"/>
        <end position="1069"/>
    </location>
</feature>
<dbReference type="InterPro" id="IPR049730">
    <property type="entry name" value="SNF2/RAD54-like_C"/>
</dbReference>
<evidence type="ECO:0000259" key="12">
    <source>
        <dbReference type="PROSITE" id="PS50013"/>
    </source>
</evidence>
<reference evidence="15" key="1">
    <citation type="journal article" date="2020" name="Stud. Mycol.">
        <title>101 Dothideomycetes genomes: a test case for predicting lifestyles and emergence of pathogens.</title>
        <authorList>
            <person name="Haridas S."/>
            <person name="Albert R."/>
            <person name="Binder M."/>
            <person name="Bloem J."/>
            <person name="Labutti K."/>
            <person name="Salamov A."/>
            <person name="Andreopoulos B."/>
            <person name="Baker S."/>
            <person name="Barry K."/>
            <person name="Bills G."/>
            <person name="Bluhm B."/>
            <person name="Cannon C."/>
            <person name="Castanera R."/>
            <person name="Culley D."/>
            <person name="Daum C."/>
            <person name="Ezra D."/>
            <person name="Gonzalez J."/>
            <person name="Henrissat B."/>
            <person name="Kuo A."/>
            <person name="Liang C."/>
            <person name="Lipzen A."/>
            <person name="Lutzoni F."/>
            <person name="Magnuson J."/>
            <person name="Mondo S."/>
            <person name="Nolan M."/>
            <person name="Ohm R."/>
            <person name="Pangilinan J."/>
            <person name="Park H.-J."/>
            <person name="Ramirez L."/>
            <person name="Alfaro M."/>
            <person name="Sun H."/>
            <person name="Tritt A."/>
            <person name="Yoshinaga Y."/>
            <person name="Zwiers L.-H."/>
            <person name="Turgeon B."/>
            <person name="Goodwin S."/>
            <person name="Spatafora J."/>
            <person name="Crous P."/>
            <person name="Grigoriev I."/>
        </authorList>
    </citation>
    <scope>NUCLEOTIDE SEQUENCE</scope>
    <source>
        <strain evidence="15">CBS 133067</strain>
    </source>
</reference>
<feature type="region of interest" description="Disordered" evidence="11">
    <location>
        <begin position="1319"/>
        <end position="1468"/>
    </location>
</feature>
<evidence type="ECO:0000256" key="6">
    <source>
        <dbReference type="ARBA" id="ARBA00022801"/>
    </source>
</evidence>
<evidence type="ECO:0000256" key="2">
    <source>
        <dbReference type="ARBA" id="ARBA00007025"/>
    </source>
</evidence>
<feature type="domain" description="Helicase ATP-binding" evidence="13">
    <location>
        <begin position="466"/>
        <end position="637"/>
    </location>
</feature>
<dbReference type="Pfam" id="PF18196">
    <property type="entry name" value="Cdh1_DBD_1"/>
    <property type="match status" value="1"/>
</dbReference>
<dbReference type="Pfam" id="PF23588">
    <property type="entry name" value="HTH_CHD1_Hrp3"/>
    <property type="match status" value="1"/>
</dbReference>
<accession>A0A9P4M2N6</accession>
<dbReference type="SUPFAM" id="SSF52540">
    <property type="entry name" value="P-loop containing nucleoside triphosphate hydrolases"/>
    <property type="match status" value="2"/>
</dbReference>
<keyword evidence="6" id="KW-0378">Hydrolase</keyword>
<organism evidence="15 16">
    <name type="scientific">Rhizodiscina lignyota</name>
    <dbReference type="NCBI Taxonomy" id="1504668"/>
    <lineage>
        <taxon>Eukaryota</taxon>
        <taxon>Fungi</taxon>
        <taxon>Dikarya</taxon>
        <taxon>Ascomycota</taxon>
        <taxon>Pezizomycotina</taxon>
        <taxon>Dothideomycetes</taxon>
        <taxon>Pleosporomycetidae</taxon>
        <taxon>Aulographales</taxon>
        <taxon>Rhizodiscinaceae</taxon>
        <taxon>Rhizodiscina</taxon>
    </lineage>
</organism>
<dbReference type="Gene3D" id="1.10.10.60">
    <property type="entry name" value="Homeodomain-like"/>
    <property type="match status" value="1"/>
</dbReference>
<dbReference type="Gene3D" id="3.40.50.10810">
    <property type="entry name" value="Tandem AAA-ATPase domain"/>
    <property type="match status" value="1"/>
</dbReference>
<evidence type="ECO:0000313" key="15">
    <source>
        <dbReference type="EMBL" id="KAF2094828.1"/>
    </source>
</evidence>
<dbReference type="InterPro" id="IPR027417">
    <property type="entry name" value="P-loop_NTPase"/>
</dbReference>
<dbReference type="Pfam" id="PF00176">
    <property type="entry name" value="SNF2-rel_dom"/>
    <property type="match status" value="1"/>
</dbReference>
<keyword evidence="7" id="KW-0067">ATP-binding</keyword>
<evidence type="ECO:0000256" key="1">
    <source>
        <dbReference type="ARBA" id="ARBA00004123"/>
    </source>
</evidence>
<dbReference type="InterPro" id="IPR014001">
    <property type="entry name" value="Helicase_ATP-bd"/>
</dbReference>
<dbReference type="GO" id="GO:0140658">
    <property type="term" value="F:ATP-dependent chromatin remodeler activity"/>
    <property type="evidence" value="ECO:0007669"/>
    <property type="project" value="TreeGrafter"/>
</dbReference>
<feature type="coiled-coil region" evidence="10">
    <location>
        <begin position="1147"/>
        <end position="1174"/>
    </location>
</feature>
<dbReference type="EMBL" id="ML978133">
    <property type="protein sequence ID" value="KAF2094828.1"/>
    <property type="molecule type" value="Genomic_DNA"/>
</dbReference>
<dbReference type="PANTHER" id="PTHR45623:SF14">
    <property type="entry name" value="CHROMODOMAIN-HELICASE-DNA-BINDING PROTEIN 1"/>
    <property type="match status" value="1"/>
</dbReference>
<feature type="region of interest" description="Disordered" evidence="11">
    <location>
        <begin position="1076"/>
        <end position="1102"/>
    </location>
</feature>
<feature type="compositionally biased region" description="Polar residues" evidence="11">
    <location>
        <begin position="16"/>
        <end position="38"/>
    </location>
</feature>
<dbReference type="GO" id="GO:0016887">
    <property type="term" value="F:ATP hydrolysis activity"/>
    <property type="evidence" value="ECO:0007669"/>
    <property type="project" value="TreeGrafter"/>
</dbReference>
<dbReference type="Gene3D" id="6.10.140.1440">
    <property type="match status" value="1"/>
</dbReference>
<dbReference type="Pfam" id="PF00385">
    <property type="entry name" value="Chromo"/>
    <property type="match status" value="1"/>
</dbReference>
<feature type="compositionally biased region" description="Polar residues" evidence="11">
    <location>
        <begin position="1456"/>
        <end position="1466"/>
    </location>
</feature>
<dbReference type="InterPro" id="IPR056302">
    <property type="entry name" value="CHD1-2/Hrp3_HTH"/>
</dbReference>
<dbReference type="PROSITE" id="PS51194">
    <property type="entry name" value="HELICASE_CTER"/>
    <property type="match status" value="1"/>
</dbReference>
<dbReference type="InterPro" id="IPR001650">
    <property type="entry name" value="Helicase_C-like"/>
</dbReference>
<sequence>MPSSSDSNPTMPPQNGHLSPSEQNGSTPNDAASSSGSELSEVRDNIDLAVPPSKAEGVIEDAMQDIQVDMSDYVDEDAEGSADGDYDLETPPGDRASLAPDHSSSTDSTQSKKRKASIEANELIQKNPELYGLRRSGRARQNRQVIDSSDEEDGASRDHNPRSRKKRRTGPKASNQPTSASLTSESDAASDVYVGGRRNALTRKQRLHQLQVANGLAPPSKGEVRFSSRTANKITNYNVDDDDEDMEDELVITPNYTWEDNTPAIDVVLDHQLKEGKALNDADLTKHDFEYKIKWQGKAYYHATIETFESIAEKQARGLKRLDNYFVKHVETHILMSTSEDVPMEDKEQYFMDREKRLDANDEHNEIERIIDMHKGDDETEYLVKWKGVEYQYCTWEPSSLIVNEKLNAQDEIDRYLDRSSKLPVSDKSQSNKKTRRPYVPFKEQPDYIKHGQLREFQIKGVNFLAHQWCHGDNVILADEMGLGKTVQSVAFVNWLRHDRGQHGPFLVVVPLSTIPAWADTLKNWTPDVNYVVYLGRAPSREIIRDKEITAGGFSKKVKCNVLITSYEFVLSDVSFLTALPWQFLVVDEAHRLKNPDSQLYNKLMDFNIPNRLLITGTPLQNNLAELAALMNFLSPGKFKIDDNIDLQSETASEKIRELTEAIRPYMLRRTKQKVEKDLPPKTERIIRVELSDVQLEYYKNILTRNYAALNQGAKGPKQSLLNVMMELKKASNHPFMFPNAEDRILGDNPRREDTLKGLITSSGKLMLLDRFLVKLKAEGHRVLIFSQMVKMLDILQDYCRLRGYQYQRIDGTIPASTRRIAIDHFNAPDSEDFCFLLSTRAGGLGINLMTADTVILFDSDWNPQADLQAMARAHRIGQTKPVTVYRLVSKDTVEEEILERARNKLMLEFITIQRGVTDQDADSKLFADKDFSQRVARANKKLSEPSSSDDISRILKKRGQKMFEQTGNQKKLEELDIDAVLANAEEHKTEQPEGITTDGGEEFLRSFEYTDVKLDVEWDDIIPKDQLEAIKAEEKKKEEERYLAEVIEQNQPRKRKSAAIEEREQRAAKKRARVAAAADLAEDGSDDDSSPDEDPKRPLNEKELRNLIRAYERFGSFEEKADEIINDAKLSSRDRDLLKSTLDEVISHSQKLLKVEQDRVEKLEKETNKALTKKDRKAVLFDFKNVKRINAETIMERPAEMRMLRKVIETAPDWKNFRIPEAAKPTQYTAPWGAREDGMLCVGIARYGFGAWTQIRDDPELGLGDKFYLEEHRVEKKEERKTADDKKNIKSPGAVHLVRRANYLLSVLKDKTSNGTNITARRALENHHRNNKKWSKHGIRGDASSSISASPAPSAFSSKTKVRGELEQARRAITNATDHRQREGRPSDHRSEHRSSEYRHSSERRAPRSDRRGTPDIRRQHSGDKDGKLHRSKSDNRTHGYHRHDSNGSIKRVASNGSIKKPTSNIEDHVPKICAPIEKHLKRLLAAASGTLKEADEKGNQAQIIKTELVIVGDFIEGKCKEGGANLQNRFWGFVVDHYWPKKNVLPDTLRSMYLKIVAAKKQEGHPGQKAQDKGRPQVAAARA</sequence>
<evidence type="ECO:0000256" key="10">
    <source>
        <dbReference type="SAM" id="Coils"/>
    </source>
</evidence>
<keyword evidence="8" id="KW-0238">DNA-binding</keyword>
<comment type="subcellular location">
    <subcellularLocation>
        <location evidence="1">Nucleus</location>
    </subcellularLocation>
</comment>
<dbReference type="PROSITE" id="PS51192">
    <property type="entry name" value="HELICASE_ATP_BIND_1"/>
    <property type="match status" value="1"/>
</dbReference>
<dbReference type="InterPro" id="IPR025260">
    <property type="entry name" value="CHD1-like_C"/>
</dbReference>
<comment type="subunit">
    <text evidence="3">Component of the NuA4 histone acetyltransferase complex.</text>
</comment>
<dbReference type="Proteomes" id="UP000799772">
    <property type="component" value="Unassembled WGS sequence"/>
</dbReference>
<feature type="compositionally biased region" description="Acidic residues" evidence="11">
    <location>
        <begin position="72"/>
        <end position="88"/>
    </location>
</feature>
<feature type="compositionally biased region" description="Basic and acidic residues" evidence="11">
    <location>
        <begin position="1059"/>
        <end position="1068"/>
    </location>
</feature>
<dbReference type="CDD" id="cd18793">
    <property type="entry name" value="SF2_C_SNF"/>
    <property type="match status" value="1"/>
</dbReference>
<dbReference type="InterPro" id="IPR000953">
    <property type="entry name" value="Chromo/chromo_shadow_dom"/>
</dbReference>
<dbReference type="Gene3D" id="2.40.50.40">
    <property type="match status" value="2"/>
</dbReference>
<gene>
    <name evidence="15" type="ORF">NA57DRAFT_60243</name>
</gene>
<dbReference type="InterPro" id="IPR016197">
    <property type="entry name" value="Chromo-like_dom_sf"/>
</dbReference>
<dbReference type="PANTHER" id="PTHR45623">
    <property type="entry name" value="CHROMODOMAIN-HELICASE-DNA-BINDING PROTEIN 3-RELATED-RELATED"/>
    <property type="match status" value="1"/>
</dbReference>
<comment type="caution">
    <text evidence="15">The sequence shown here is derived from an EMBL/GenBank/DDBJ whole genome shotgun (WGS) entry which is preliminary data.</text>
</comment>
<evidence type="ECO:0000256" key="5">
    <source>
        <dbReference type="ARBA" id="ARBA00022741"/>
    </source>
</evidence>
<dbReference type="GO" id="GO:0003682">
    <property type="term" value="F:chromatin binding"/>
    <property type="evidence" value="ECO:0007669"/>
    <property type="project" value="TreeGrafter"/>
</dbReference>
<feature type="compositionally biased region" description="Basic and acidic residues" evidence="11">
    <location>
        <begin position="1563"/>
        <end position="1577"/>
    </location>
</feature>
<dbReference type="InterPro" id="IPR038718">
    <property type="entry name" value="SNF2-like_sf"/>
</dbReference>
<dbReference type="GO" id="GO:0000785">
    <property type="term" value="C:chromatin"/>
    <property type="evidence" value="ECO:0007669"/>
    <property type="project" value="TreeGrafter"/>
</dbReference>
<feature type="compositionally biased region" description="Basic and acidic residues" evidence="11">
    <location>
        <begin position="1378"/>
        <end position="1447"/>
    </location>
</feature>
<dbReference type="PROSITE" id="PS50013">
    <property type="entry name" value="CHROMO_2"/>
    <property type="match status" value="1"/>
</dbReference>
<protein>
    <submittedName>
        <fullName evidence="15">Uncharacterized protein</fullName>
    </submittedName>
</protein>
<dbReference type="GO" id="GO:0034728">
    <property type="term" value="P:nucleosome organization"/>
    <property type="evidence" value="ECO:0007669"/>
    <property type="project" value="TreeGrafter"/>
</dbReference>
<name>A0A9P4M2N6_9PEZI</name>
<keyword evidence="10" id="KW-0175">Coiled coil</keyword>
<dbReference type="InterPro" id="IPR000330">
    <property type="entry name" value="SNF2_N"/>
</dbReference>
<evidence type="ECO:0000259" key="14">
    <source>
        <dbReference type="PROSITE" id="PS51194"/>
    </source>
</evidence>
<feature type="compositionally biased region" description="Acidic residues" evidence="11">
    <location>
        <begin position="1081"/>
        <end position="1093"/>
    </location>
</feature>
<evidence type="ECO:0000256" key="9">
    <source>
        <dbReference type="ARBA" id="ARBA00023242"/>
    </source>
</evidence>
<dbReference type="SMART" id="SM00487">
    <property type="entry name" value="DEXDc"/>
    <property type="match status" value="1"/>
</dbReference>
<dbReference type="InterPro" id="IPR023780">
    <property type="entry name" value="Chromo_domain"/>
</dbReference>
<evidence type="ECO:0000256" key="7">
    <source>
        <dbReference type="ARBA" id="ARBA00022840"/>
    </source>
</evidence>
<keyword evidence="5" id="KW-0547">Nucleotide-binding</keyword>
<evidence type="ECO:0000259" key="13">
    <source>
        <dbReference type="PROSITE" id="PS51192"/>
    </source>
</evidence>
<evidence type="ECO:0000256" key="3">
    <source>
        <dbReference type="ARBA" id="ARBA00011353"/>
    </source>
</evidence>
<dbReference type="InterPro" id="IPR041150">
    <property type="entry name" value="Cdh1_DBD"/>
</dbReference>
<keyword evidence="9" id="KW-0539">Nucleus</keyword>
<feature type="compositionally biased region" description="Basic residues" evidence="11">
    <location>
        <begin position="1330"/>
        <end position="1339"/>
    </location>
</feature>
<feature type="domain" description="Chromo" evidence="12">
    <location>
        <begin position="365"/>
        <end position="428"/>
    </location>
</feature>
<comment type="similarity">
    <text evidence="2">Belongs to the SNF2/RAD54 helicase family.</text>
</comment>
<dbReference type="GO" id="GO:0042393">
    <property type="term" value="F:histone binding"/>
    <property type="evidence" value="ECO:0007669"/>
    <property type="project" value="TreeGrafter"/>
</dbReference>
<dbReference type="OrthoDB" id="5857104at2759"/>
<feature type="region of interest" description="Disordered" evidence="11">
    <location>
        <begin position="1"/>
        <end position="191"/>
    </location>
</feature>